<dbReference type="AlphaFoldDB" id="A0A8H8D9S8"/>
<keyword evidence="2" id="KW-1133">Transmembrane helix</keyword>
<dbReference type="Pfam" id="PF26153">
    <property type="entry name" value="LEA-2L_5"/>
    <property type="match status" value="1"/>
</dbReference>
<dbReference type="PANTHER" id="PTHR35895:SF3">
    <property type="entry name" value="PRE-RRNA PROCESSING PROTEIN"/>
    <property type="match status" value="1"/>
</dbReference>
<dbReference type="GeneID" id="93652967"/>
<feature type="domain" description="Tag1-like fifth Ig-like" evidence="3">
    <location>
        <begin position="769"/>
        <end position="877"/>
    </location>
</feature>
<feature type="transmembrane region" description="Helical" evidence="2">
    <location>
        <begin position="88"/>
        <end position="110"/>
    </location>
</feature>
<dbReference type="EMBL" id="JAEOAQ010000006">
    <property type="protein sequence ID" value="KAG5418009.1"/>
    <property type="molecule type" value="Genomic_DNA"/>
</dbReference>
<name>A0A8H8D9S8_9ASCO</name>
<feature type="compositionally biased region" description="Low complexity" evidence="1">
    <location>
        <begin position="22"/>
        <end position="38"/>
    </location>
</feature>
<evidence type="ECO:0000313" key="5">
    <source>
        <dbReference type="Proteomes" id="UP000669133"/>
    </source>
</evidence>
<dbReference type="PANTHER" id="PTHR35895">
    <property type="entry name" value="CHROMOSOME 16, WHOLE GENOME SHOTGUN SEQUENCE"/>
    <property type="match status" value="1"/>
</dbReference>
<evidence type="ECO:0000256" key="1">
    <source>
        <dbReference type="SAM" id="MobiDB-lite"/>
    </source>
</evidence>
<dbReference type="GO" id="GO:0000329">
    <property type="term" value="C:fungal-type vacuole membrane"/>
    <property type="evidence" value="ECO:0007669"/>
    <property type="project" value="InterPro"/>
</dbReference>
<keyword evidence="2" id="KW-0812">Transmembrane</keyword>
<dbReference type="Proteomes" id="UP000669133">
    <property type="component" value="Unassembled WGS sequence"/>
</dbReference>
<evidence type="ECO:0000259" key="3">
    <source>
        <dbReference type="Pfam" id="PF26153"/>
    </source>
</evidence>
<feature type="compositionally biased region" description="Polar residues" evidence="1">
    <location>
        <begin position="49"/>
        <end position="59"/>
    </location>
</feature>
<feature type="compositionally biased region" description="Basic and acidic residues" evidence="1">
    <location>
        <begin position="39"/>
        <end position="48"/>
    </location>
</feature>
<dbReference type="RefSeq" id="XP_067547125.1">
    <property type="nucleotide sequence ID" value="XM_067693399.1"/>
</dbReference>
<feature type="compositionally biased region" description="Polar residues" evidence="1">
    <location>
        <begin position="1"/>
        <end position="21"/>
    </location>
</feature>
<dbReference type="InterPro" id="IPR046368">
    <property type="entry name" value="Tag1"/>
</dbReference>
<sequence>MAGSSQNSIDSQERVVTSSNEQRQAQESSRLLQQQSELPHVRANDHESTVGSTTSSQCSSEVNELTPLLSAREVPESSFLRKIFDPHWLHLVFVALIILIGLIVITFHNIQSVVNDAIDLRVYNATFANFTSQGVNVHVQGSVEMKYHLMHTNFVQIAMIKIGAFVLGSLKLYSMRPVQLHVQLVDLKSPFLYLADTIPPPITIYIGNRAQTELNFVTECTFGNTEFLEFLKYYYQLTGDEINIKVKMVAEEVNVNTLKLVNLKLHNVEVSDYLTINKNDLKRGLKINKFGVTSPGANVINLSAELEIPNQLGVTMDIPSLNWDLLFSDCESNLLKVGAWRTSPTTIEKGNAIKVNVEGIVTDVPGQLMDDCTNSISPINSLIEQYLKQEPIRFFLHLNQNQDYKDVQRDLWWIFDILNQMPPAELSITLPRIHVAPKNVSVGPCEFGLNYTDIRKHGLLNKDSLALSGNVKINCSIEATNPTSLAVDVERLKFNISLGSKDGTLMEAWSRDFVFLHTARSKRLVHADVNISDLDVEVTDPVYFGKVVNTIINKDDKGSINDDVYVNISLSDVEMNLPIVGNITLQSLEIPFVKVPQAITTLESMSGVRSDSIVHQIDVEIEEVYFLMSNDHEVEFQVLLSLYNPFNVSVNIPRVHDQSILMAFGQNQTNFGHASFNGISLTKLDRSKLEVNVKFNYETYSDKLFLQDFISVYISSFTKDLTIDFTNNSAVGNPALDAFMSQIKVHDVTMPNVSFTIPEYNTGIKELQKQDAGVFIIETTIHLFTSEIELKIYNPISNAEVRLEVFQAFAKHEDVVLGYTSKREVLDIQPGFYVTPRIPIKVENGAASDTLKRALNGDLSIDVMADVNVGFGLFDLRLIYKGKQLVSKIRL</sequence>
<comment type="caution">
    <text evidence="4">The sequence shown here is derived from an EMBL/GenBank/DDBJ whole genome shotgun (WGS) entry which is preliminary data.</text>
</comment>
<feature type="region of interest" description="Disordered" evidence="1">
    <location>
        <begin position="1"/>
        <end position="59"/>
    </location>
</feature>
<organism evidence="4 5">
    <name type="scientific">Candida metapsilosis</name>
    <dbReference type="NCBI Taxonomy" id="273372"/>
    <lineage>
        <taxon>Eukaryota</taxon>
        <taxon>Fungi</taxon>
        <taxon>Dikarya</taxon>
        <taxon>Ascomycota</taxon>
        <taxon>Saccharomycotina</taxon>
        <taxon>Pichiomycetes</taxon>
        <taxon>Debaryomycetaceae</taxon>
        <taxon>Candida/Lodderomyces clade</taxon>
        <taxon>Candida</taxon>
    </lineage>
</organism>
<keyword evidence="2" id="KW-0472">Membrane</keyword>
<dbReference type="OrthoDB" id="5596576at2759"/>
<evidence type="ECO:0000256" key="2">
    <source>
        <dbReference type="SAM" id="Phobius"/>
    </source>
</evidence>
<keyword evidence="5" id="KW-1185">Reference proteome</keyword>
<evidence type="ECO:0000313" key="4">
    <source>
        <dbReference type="EMBL" id="KAG5418009.1"/>
    </source>
</evidence>
<accession>A0A8H8D9S8</accession>
<reference evidence="4 5" key="1">
    <citation type="submission" date="2020-12" db="EMBL/GenBank/DDBJ databases">
        <title>Effect of drift, selection, and recombination on the evolution of hybrid genomes in Candida yeast pathogens.</title>
        <authorList>
            <person name="Mixao V."/>
            <person name="Ksiezopolska E."/>
            <person name="Saus E."/>
            <person name="Boekhout T."/>
            <person name="Gacser A."/>
            <person name="Gabaldon T."/>
        </authorList>
    </citation>
    <scope>NUCLEOTIDE SEQUENCE [LARGE SCALE GENOMIC DNA]</scope>
    <source>
        <strain evidence="4 5">BP57</strain>
    </source>
</reference>
<gene>
    <name evidence="4" type="ORF">I9W82_004338</name>
</gene>
<proteinExistence type="predicted"/>
<dbReference type="InterPro" id="IPR059066">
    <property type="entry name" value="Ig_Tag1-like_5th"/>
</dbReference>
<protein>
    <recommendedName>
        <fullName evidence="3">Tag1-like fifth Ig-like domain-containing protein</fullName>
    </recommendedName>
</protein>